<dbReference type="PANTHER" id="PTHR46652">
    <property type="entry name" value="LEUCINE-RICH REPEAT AND IQ DOMAIN-CONTAINING PROTEIN 1-RELATED"/>
    <property type="match status" value="1"/>
</dbReference>
<reference evidence="4 5" key="2">
    <citation type="submission" date="2024-07" db="EMBL/GenBank/DDBJ databases">
        <authorList>
            <person name="Akdeniz Z."/>
        </authorList>
    </citation>
    <scope>NUCLEOTIDE SEQUENCE [LARGE SCALE GENOMIC DNA]</scope>
</reference>
<dbReference type="InterPro" id="IPR050836">
    <property type="entry name" value="SDS22/Internalin_LRR"/>
</dbReference>
<evidence type="ECO:0000313" key="5">
    <source>
        <dbReference type="Proteomes" id="UP001642409"/>
    </source>
</evidence>
<dbReference type="Proteomes" id="UP001642409">
    <property type="component" value="Unassembled WGS sequence"/>
</dbReference>
<reference evidence="3" key="1">
    <citation type="submission" date="2023-06" db="EMBL/GenBank/DDBJ databases">
        <authorList>
            <person name="Kurt Z."/>
        </authorList>
    </citation>
    <scope>NUCLEOTIDE SEQUENCE</scope>
</reference>
<dbReference type="InterPro" id="IPR001611">
    <property type="entry name" value="Leu-rich_rpt"/>
</dbReference>
<evidence type="ECO:0000256" key="2">
    <source>
        <dbReference type="ARBA" id="ARBA00022737"/>
    </source>
</evidence>
<dbReference type="PANTHER" id="PTHR46652:SF3">
    <property type="entry name" value="LEUCINE-RICH REPEAT-CONTAINING PROTEIN 9"/>
    <property type="match status" value="1"/>
</dbReference>
<accession>A0AA86NGV8</accession>
<dbReference type="EMBL" id="CAXDID020000300">
    <property type="protein sequence ID" value="CAL6073246.1"/>
    <property type="molecule type" value="Genomic_DNA"/>
</dbReference>
<dbReference type="Gene3D" id="3.80.10.10">
    <property type="entry name" value="Ribonuclease Inhibitor"/>
    <property type="match status" value="1"/>
</dbReference>
<dbReference type="EMBL" id="CATOUU010000169">
    <property type="protein sequence ID" value="CAI9918888.1"/>
    <property type="molecule type" value="Genomic_DNA"/>
</dbReference>
<dbReference type="SUPFAM" id="SSF52058">
    <property type="entry name" value="L domain-like"/>
    <property type="match status" value="1"/>
</dbReference>
<sequence length="406" mass="48447">MDFPDNPDSYNSSQDAEHRFLQDISRDKYSSELNYEHLIDEFRNQVEDNKLVISDNNDLKNIEFLNDFQIKELIIEDCINVIPKLKTPKIKKITFSNCGIQNLHDIWLPSLKFLSLSWDFQNSKDYFDFSSLRQFSKLKELVIEHTEAFELKQIPQYITKLEVYESYITDMEELMNFTKLTNFTYTFFYLFEYIEDIQQIDVSLLAEMVQLTYLNLQNCILDQVDPLKTLVNLKELNLAGNKNLNIFPLQFLKQLTVLSIEQCLLIDITYLKPLVNLKELHIFDNNIVYLEPLKELQQIEYLDTRSNLILDVSVLNNHPNFCSYFFEDQKQPDKQKIAFANKLRDINTQITSIRNMNKIRYDLKSYKIFQHWQVDKCLQRSMRNYIQFFSQVTSLFQQLSSLQNFE</sequence>
<dbReference type="AlphaFoldDB" id="A0AA86NGV8"/>
<keyword evidence="1" id="KW-0433">Leucine-rich repeat</keyword>
<evidence type="ECO:0000256" key="1">
    <source>
        <dbReference type="ARBA" id="ARBA00022614"/>
    </source>
</evidence>
<proteinExistence type="predicted"/>
<dbReference type="InterPro" id="IPR032675">
    <property type="entry name" value="LRR_dom_sf"/>
</dbReference>
<dbReference type="PROSITE" id="PS51450">
    <property type="entry name" value="LRR"/>
    <property type="match status" value="2"/>
</dbReference>
<evidence type="ECO:0000313" key="3">
    <source>
        <dbReference type="EMBL" id="CAI9918888.1"/>
    </source>
</evidence>
<evidence type="ECO:0000313" key="4">
    <source>
        <dbReference type="EMBL" id="CAL6073246.1"/>
    </source>
</evidence>
<gene>
    <name evidence="4" type="ORF">HINF_LOCUS56010</name>
    <name evidence="3" type="ORF">HINF_LOCUS6533</name>
</gene>
<keyword evidence="2" id="KW-0677">Repeat</keyword>
<keyword evidence="5" id="KW-1185">Reference proteome</keyword>
<organism evidence="3">
    <name type="scientific">Hexamita inflata</name>
    <dbReference type="NCBI Taxonomy" id="28002"/>
    <lineage>
        <taxon>Eukaryota</taxon>
        <taxon>Metamonada</taxon>
        <taxon>Diplomonadida</taxon>
        <taxon>Hexamitidae</taxon>
        <taxon>Hexamitinae</taxon>
        <taxon>Hexamita</taxon>
    </lineage>
</organism>
<name>A0AA86NGV8_9EUKA</name>
<protein>
    <recommendedName>
        <fullName evidence="6">Leucine rich repeat protein</fullName>
    </recommendedName>
</protein>
<comment type="caution">
    <text evidence="3">The sequence shown here is derived from an EMBL/GenBank/DDBJ whole genome shotgun (WGS) entry which is preliminary data.</text>
</comment>
<evidence type="ECO:0008006" key="6">
    <source>
        <dbReference type="Google" id="ProtNLM"/>
    </source>
</evidence>